<feature type="signal peptide" evidence="1">
    <location>
        <begin position="1"/>
        <end position="25"/>
    </location>
</feature>
<feature type="chain" id="PRO_5006622056" evidence="1">
    <location>
        <begin position="26"/>
        <end position="221"/>
    </location>
</feature>
<dbReference type="AlphaFoldDB" id="A0A0S4J7K6"/>
<dbReference type="EMBL" id="CYKH01001528">
    <property type="protein sequence ID" value="CUG87474.1"/>
    <property type="molecule type" value="Genomic_DNA"/>
</dbReference>
<proteinExistence type="predicted"/>
<dbReference type="VEuPathDB" id="TriTrypDB:BSAL_10305"/>
<name>A0A0S4J7K6_BODSA</name>
<protein>
    <submittedName>
        <fullName evidence="2">Membrane-associated protein, putative</fullName>
    </submittedName>
</protein>
<evidence type="ECO:0000256" key="1">
    <source>
        <dbReference type="SAM" id="SignalP"/>
    </source>
</evidence>
<dbReference type="Proteomes" id="UP000051952">
    <property type="component" value="Unassembled WGS sequence"/>
</dbReference>
<keyword evidence="3" id="KW-1185">Reference proteome</keyword>
<keyword evidence="1" id="KW-0732">Signal</keyword>
<evidence type="ECO:0000313" key="3">
    <source>
        <dbReference type="Proteomes" id="UP000051952"/>
    </source>
</evidence>
<organism evidence="2 3">
    <name type="scientific">Bodo saltans</name>
    <name type="common">Flagellated protozoan</name>
    <dbReference type="NCBI Taxonomy" id="75058"/>
    <lineage>
        <taxon>Eukaryota</taxon>
        <taxon>Discoba</taxon>
        <taxon>Euglenozoa</taxon>
        <taxon>Kinetoplastea</taxon>
        <taxon>Metakinetoplastina</taxon>
        <taxon>Eubodonida</taxon>
        <taxon>Bodonidae</taxon>
        <taxon>Bodo</taxon>
    </lineage>
</organism>
<accession>A0A0S4J7K6</accession>
<reference evidence="3" key="1">
    <citation type="submission" date="2015-09" db="EMBL/GenBank/DDBJ databases">
        <authorList>
            <consortium name="Pathogen Informatics"/>
        </authorList>
    </citation>
    <scope>NUCLEOTIDE SEQUENCE [LARGE SCALE GENOMIC DNA]</scope>
    <source>
        <strain evidence="3">Lake Konstanz</strain>
    </source>
</reference>
<sequence>MSSSPYHVFSILLLVSVLCAFTAVAKPPPPPTRLVILATTNIRGSVGKEARLGACTKELYTMFHIKIAGPTTSSPTTWINLNEACLAEVVFSPTEVDRAKDDLMVTLEVRPNFMHTVSVELSRSATRVPVYAVDIQNGGLIEKQVHVFFEVETTSTASAQGSVVHSGNIGAVAIVWATLIAVVVFRQQIVDGIIFSFGSSRSSNTAAATGGVKRQVLVGSR</sequence>
<gene>
    <name evidence="2" type="ORF">BSAL_10305</name>
</gene>
<evidence type="ECO:0000313" key="2">
    <source>
        <dbReference type="EMBL" id="CUG87474.1"/>
    </source>
</evidence>